<dbReference type="EMBL" id="MDHH01000003">
    <property type="protein sequence ID" value="OUE01243.1"/>
    <property type="molecule type" value="Genomic_DNA"/>
</dbReference>
<comment type="caution">
    <text evidence="1">The sequence shown here is derived from an EMBL/GenBank/DDBJ whole genome shotgun (WGS) entry which is preliminary data.</text>
</comment>
<organism evidence="1 2">
    <name type="scientific">Clavibacter michiganensis subsp. michiganensis</name>
    <dbReference type="NCBI Taxonomy" id="33013"/>
    <lineage>
        <taxon>Bacteria</taxon>
        <taxon>Bacillati</taxon>
        <taxon>Actinomycetota</taxon>
        <taxon>Actinomycetes</taxon>
        <taxon>Micrococcales</taxon>
        <taxon>Microbacteriaceae</taxon>
        <taxon>Clavibacter</taxon>
    </lineage>
</organism>
<evidence type="ECO:0000313" key="1">
    <source>
        <dbReference type="EMBL" id="OUE01243.1"/>
    </source>
</evidence>
<dbReference type="AlphaFoldDB" id="A0A251XGC8"/>
<keyword evidence="2" id="KW-1185">Reference proteome</keyword>
<proteinExistence type="predicted"/>
<protein>
    <submittedName>
        <fullName evidence="1">Uncharacterized protein</fullName>
    </submittedName>
</protein>
<sequence length="33" mass="3355">MLGQVTIDRTVSAVDDARPPMRDAALVGAAAGE</sequence>
<dbReference type="Proteomes" id="UP000195062">
    <property type="component" value="Unassembled WGS sequence"/>
</dbReference>
<name>A0A251XGC8_CLAMM</name>
<reference evidence="1 2" key="1">
    <citation type="submission" date="2016-08" db="EMBL/GenBank/DDBJ databases">
        <title>Genome sequence of Clavibacter michiganensis subsp. michiganensis strain CASJ007.</title>
        <authorList>
            <person name="Thapa S.P."/>
            <person name="Coaker G."/>
        </authorList>
    </citation>
    <scope>NUCLEOTIDE SEQUENCE [LARGE SCALE GENOMIC DNA]</scope>
    <source>
        <strain evidence="1">CASJ007</strain>
    </source>
</reference>
<gene>
    <name evidence="1" type="ORF">CMMCAS07_13120</name>
</gene>
<evidence type="ECO:0000313" key="2">
    <source>
        <dbReference type="Proteomes" id="UP000195062"/>
    </source>
</evidence>
<accession>A0A251XGC8</accession>